<dbReference type="InterPro" id="IPR001959">
    <property type="entry name" value="Transposase"/>
</dbReference>
<organism evidence="7 8">
    <name type="scientific">Haloquadratum walsbyi J07HQW2</name>
    <dbReference type="NCBI Taxonomy" id="1238425"/>
    <lineage>
        <taxon>Archaea</taxon>
        <taxon>Methanobacteriati</taxon>
        <taxon>Methanobacteriota</taxon>
        <taxon>Stenosarchaea group</taxon>
        <taxon>Halobacteria</taxon>
        <taxon>Halobacteriales</taxon>
        <taxon>Haloferacaceae</taxon>
        <taxon>Haloquadratum</taxon>
    </lineage>
</organism>
<feature type="domain" description="Probable transposase IS891/IS1136/IS1341" evidence="6">
    <location>
        <begin position="200"/>
        <end position="298"/>
    </location>
</feature>
<protein>
    <submittedName>
        <fullName evidence="7">Transposase, IS605 OrfB family, central region</fullName>
    </submittedName>
</protein>
<dbReference type="NCBIfam" id="NF040570">
    <property type="entry name" value="guided_TnpB"/>
    <property type="match status" value="1"/>
</dbReference>
<dbReference type="eggNOG" id="arCOG00683">
    <property type="taxonomic scope" value="Archaea"/>
</dbReference>
<dbReference type="EMBL" id="KE356561">
    <property type="protein sequence ID" value="ERG95813.1"/>
    <property type="molecule type" value="Genomic_DNA"/>
</dbReference>
<dbReference type="InterPro" id="IPR010095">
    <property type="entry name" value="Cas12f1-like_TNB"/>
</dbReference>
<dbReference type="GO" id="GO:0006310">
    <property type="term" value="P:DNA recombination"/>
    <property type="evidence" value="ECO:0007669"/>
    <property type="project" value="UniProtKB-KW"/>
</dbReference>
<comment type="similarity">
    <text evidence="1">In the C-terminal section; belongs to the transposase 35 family.</text>
</comment>
<feature type="region of interest" description="Disordered" evidence="5">
    <location>
        <begin position="92"/>
        <end position="114"/>
    </location>
</feature>
<evidence type="ECO:0000313" key="7">
    <source>
        <dbReference type="EMBL" id="ERG95813.1"/>
    </source>
</evidence>
<dbReference type="GO" id="GO:0003677">
    <property type="term" value="F:DNA binding"/>
    <property type="evidence" value="ECO:0007669"/>
    <property type="project" value="UniProtKB-KW"/>
</dbReference>
<dbReference type="HOGENOM" id="CLU_032903_16_6_2"/>
<evidence type="ECO:0000256" key="3">
    <source>
        <dbReference type="ARBA" id="ARBA00023125"/>
    </source>
</evidence>
<feature type="compositionally biased region" description="Basic and acidic residues" evidence="5">
    <location>
        <begin position="92"/>
        <end position="101"/>
    </location>
</feature>
<evidence type="ECO:0000259" key="6">
    <source>
        <dbReference type="Pfam" id="PF01385"/>
    </source>
</evidence>
<dbReference type="NCBIfam" id="TIGR01766">
    <property type="entry name" value="IS200/IS605 family accessory protein TnpB-like domain"/>
    <property type="match status" value="1"/>
</dbReference>
<name>U1NG62_9EURY</name>
<evidence type="ECO:0000313" key="8">
    <source>
        <dbReference type="Proteomes" id="UP000030710"/>
    </source>
</evidence>
<accession>U1NG62</accession>
<gene>
    <name evidence="7" type="ORF">J07HQW2_02273</name>
</gene>
<reference evidence="7 8" key="1">
    <citation type="journal article" date="2013" name="PLoS ONE">
        <title>Assembly-driven community genomics of a hypersaline microbial ecosystem.</title>
        <authorList>
            <person name="Podell S."/>
            <person name="Ugalde J.A."/>
            <person name="Narasingarao P."/>
            <person name="Banfield J.F."/>
            <person name="Heidelberg K.B."/>
            <person name="Allen E.E."/>
        </authorList>
    </citation>
    <scope>NUCLEOTIDE SEQUENCE [LARGE SCALE GENOMIC DNA]</scope>
    <source>
        <strain evidence="8">J07HQW2</strain>
    </source>
</reference>
<keyword evidence="2" id="KW-0815">Transposition</keyword>
<sequence length="395" mass="45019">MAKQVVKRTITGYIQNHSQVQDELDSLGFAASKLWNVARWTSGRVWNETGHIPEDSELKSYLKSHERYDDLHSQSSQRVLKELSSVQQLVRETPKWGHESESTSIPYRKHDDEHPRSTLTFKGAGFKFDTNNGRVRLSKGENLKEYWTDFALCDIQTRSDVDLSAIESVQQNRFVLSGTSNEIKMSGNSTSSAILKLLCQRNTEKTLGIDLGICHFAALAFEDKESELYPLNCLKRDNYYFSKHIARCDDSTSQETVRLNVKKSNRRTHYFHTLSKHIIQQCVNENVGAIAIGDLSGIREDEDGETKNWGWGKHGNGNGNGNGNLDLHLHSWAFDRFTDMVEYKAEEAGIDVMLNACLKRIRQSRVPRVDVRVIQTELSVDCTCVTSVIWLRMLT</sequence>
<dbReference type="AlphaFoldDB" id="U1NG62"/>
<dbReference type="STRING" id="1238425.J07HQW2_02273"/>
<dbReference type="Proteomes" id="UP000030710">
    <property type="component" value="Unassembled WGS sequence"/>
</dbReference>
<keyword evidence="3" id="KW-0238">DNA-binding</keyword>
<proteinExistence type="inferred from homology"/>
<evidence type="ECO:0000256" key="5">
    <source>
        <dbReference type="SAM" id="MobiDB-lite"/>
    </source>
</evidence>
<evidence type="ECO:0000256" key="1">
    <source>
        <dbReference type="ARBA" id="ARBA00008761"/>
    </source>
</evidence>
<keyword evidence="4" id="KW-0233">DNA recombination</keyword>
<evidence type="ECO:0000256" key="2">
    <source>
        <dbReference type="ARBA" id="ARBA00022578"/>
    </source>
</evidence>
<dbReference type="Pfam" id="PF01385">
    <property type="entry name" value="OrfB_IS605"/>
    <property type="match status" value="1"/>
</dbReference>
<evidence type="ECO:0000256" key="4">
    <source>
        <dbReference type="ARBA" id="ARBA00023172"/>
    </source>
</evidence>
<dbReference type="GO" id="GO:0032196">
    <property type="term" value="P:transposition"/>
    <property type="evidence" value="ECO:0007669"/>
    <property type="project" value="UniProtKB-KW"/>
</dbReference>